<dbReference type="RefSeq" id="WP_146656493.1">
    <property type="nucleotide sequence ID" value="NZ_CM008769.1"/>
</dbReference>
<evidence type="ECO:0000313" key="1">
    <source>
        <dbReference type="EMBL" id="PIM96065.1"/>
    </source>
</evidence>
<dbReference type="Proteomes" id="UP000230981">
    <property type="component" value="Unassembled WGS sequence"/>
</dbReference>
<evidence type="ECO:0000313" key="2">
    <source>
        <dbReference type="Proteomes" id="UP000230981"/>
    </source>
</evidence>
<reference evidence="1" key="1">
    <citation type="submission" date="2017-09" db="EMBL/GenBank/DDBJ databases">
        <authorList>
            <person name="Campbell M.A."/>
            <person name="Lukasik P."/>
            <person name="Simon C."/>
            <person name="McCutcheon J.P."/>
        </authorList>
    </citation>
    <scope>NUCLEOTIDE SEQUENCE [LARGE SCALE GENOMIC DNA]</scope>
    <source>
        <strain evidence="1">MAGTDC</strain>
    </source>
</reference>
<name>A0ABX4MHB8_9HYPH</name>
<organism evidence="1 2">
    <name type="scientific">Candidatus Hodgkinia cicadicola</name>
    <dbReference type="NCBI Taxonomy" id="573658"/>
    <lineage>
        <taxon>Bacteria</taxon>
        <taxon>Pseudomonadati</taxon>
        <taxon>Pseudomonadota</taxon>
        <taxon>Alphaproteobacteria</taxon>
        <taxon>Hyphomicrobiales</taxon>
        <taxon>Candidatus Hodgkinia</taxon>
    </lineage>
</organism>
<keyword evidence="2" id="KW-1185">Reference proteome</keyword>
<accession>A0ABX4MHB8</accession>
<dbReference type="EMBL" id="NXGO01000001">
    <property type="protein sequence ID" value="PIM96065.1"/>
    <property type="molecule type" value="Genomic_DNA"/>
</dbReference>
<gene>
    <name evidence="1" type="ORF">magtdc_4</name>
</gene>
<proteinExistence type="predicted"/>
<protein>
    <submittedName>
        <fullName evidence="1">Uncharacterized protein</fullName>
    </submittedName>
</protein>
<sequence length="72" mass="8437">MSSFNSFRTKYKFVINRINNWTANEDVLSKIESIISKLGRAAKVKANKTNRFISKLKHINSNMDVDNKWLFN</sequence>
<comment type="caution">
    <text evidence="1">The sequence shown here is derived from an EMBL/GenBank/DDBJ whole genome shotgun (WGS) entry which is preliminary data.</text>
</comment>